<evidence type="ECO:0000313" key="3">
    <source>
        <dbReference type="Proteomes" id="UP000324233"/>
    </source>
</evidence>
<proteinExistence type="predicted"/>
<keyword evidence="1" id="KW-1133">Transmembrane helix</keyword>
<gene>
    <name evidence="2" type="ORF">OJF2_78030</name>
</gene>
<accession>A0A5B9WGQ9</accession>
<dbReference type="KEGG" id="agv:OJF2_78030"/>
<reference evidence="2 3" key="1">
    <citation type="submission" date="2019-08" db="EMBL/GenBank/DDBJ databases">
        <title>Deep-cultivation of Planctomycetes and their phenomic and genomic characterization uncovers novel biology.</title>
        <authorList>
            <person name="Wiegand S."/>
            <person name="Jogler M."/>
            <person name="Boedeker C."/>
            <person name="Pinto D."/>
            <person name="Vollmers J."/>
            <person name="Rivas-Marin E."/>
            <person name="Kohn T."/>
            <person name="Peeters S.H."/>
            <person name="Heuer A."/>
            <person name="Rast P."/>
            <person name="Oberbeckmann S."/>
            <person name="Bunk B."/>
            <person name="Jeske O."/>
            <person name="Meyerdierks A."/>
            <person name="Storesund J.E."/>
            <person name="Kallscheuer N."/>
            <person name="Luecker S."/>
            <person name="Lage O.M."/>
            <person name="Pohl T."/>
            <person name="Merkel B.J."/>
            <person name="Hornburger P."/>
            <person name="Mueller R.-W."/>
            <person name="Bruemmer F."/>
            <person name="Labrenz M."/>
            <person name="Spormann A.M."/>
            <person name="Op den Camp H."/>
            <person name="Overmann J."/>
            <person name="Amann R."/>
            <person name="Jetten M.S.M."/>
            <person name="Mascher T."/>
            <person name="Medema M.H."/>
            <person name="Devos D.P."/>
            <person name="Kaster A.-K."/>
            <person name="Ovreas L."/>
            <person name="Rohde M."/>
            <person name="Galperin M.Y."/>
            <person name="Jogler C."/>
        </authorList>
    </citation>
    <scope>NUCLEOTIDE SEQUENCE [LARGE SCALE GENOMIC DNA]</scope>
    <source>
        <strain evidence="2 3">OJF2</strain>
    </source>
</reference>
<sequence length="54" mass="5424">MGQALSLAAPAARGFVVAGVQVVGLVAIVAAAGPAPARIVDRERSRASPCRGRR</sequence>
<feature type="transmembrane region" description="Helical" evidence="1">
    <location>
        <begin position="15"/>
        <end position="37"/>
    </location>
</feature>
<dbReference type="EMBL" id="CP042997">
    <property type="protein sequence ID" value="QEH39191.1"/>
    <property type="molecule type" value="Genomic_DNA"/>
</dbReference>
<keyword evidence="1" id="KW-0472">Membrane</keyword>
<dbReference type="AlphaFoldDB" id="A0A5B9WGQ9"/>
<dbReference type="RefSeq" id="WP_168222306.1">
    <property type="nucleotide sequence ID" value="NZ_CP042997.1"/>
</dbReference>
<keyword evidence="3" id="KW-1185">Reference proteome</keyword>
<organism evidence="2 3">
    <name type="scientific">Aquisphaera giovannonii</name>
    <dbReference type="NCBI Taxonomy" id="406548"/>
    <lineage>
        <taxon>Bacteria</taxon>
        <taxon>Pseudomonadati</taxon>
        <taxon>Planctomycetota</taxon>
        <taxon>Planctomycetia</taxon>
        <taxon>Isosphaerales</taxon>
        <taxon>Isosphaeraceae</taxon>
        <taxon>Aquisphaera</taxon>
    </lineage>
</organism>
<evidence type="ECO:0000256" key="1">
    <source>
        <dbReference type="SAM" id="Phobius"/>
    </source>
</evidence>
<keyword evidence="1" id="KW-0812">Transmembrane</keyword>
<evidence type="ECO:0000313" key="2">
    <source>
        <dbReference type="EMBL" id="QEH39191.1"/>
    </source>
</evidence>
<name>A0A5B9WGQ9_9BACT</name>
<protein>
    <submittedName>
        <fullName evidence="2">Uncharacterized protein</fullName>
    </submittedName>
</protein>
<dbReference type="Proteomes" id="UP000324233">
    <property type="component" value="Chromosome"/>
</dbReference>